<dbReference type="Proteomes" id="UP000644693">
    <property type="component" value="Unassembled WGS sequence"/>
</dbReference>
<dbReference type="Gene3D" id="1.10.150.130">
    <property type="match status" value="1"/>
</dbReference>
<dbReference type="EMBL" id="BMYM01000002">
    <property type="protein sequence ID" value="GHD33525.1"/>
    <property type="molecule type" value="Genomic_DNA"/>
</dbReference>
<organism evidence="5 6">
    <name type="scientific">Parahalioglobus pacificus</name>
    <dbReference type="NCBI Taxonomy" id="930806"/>
    <lineage>
        <taxon>Bacteria</taxon>
        <taxon>Pseudomonadati</taxon>
        <taxon>Pseudomonadota</taxon>
        <taxon>Gammaproteobacteria</taxon>
        <taxon>Cellvibrionales</taxon>
        <taxon>Halieaceae</taxon>
        <taxon>Parahalioglobus</taxon>
    </lineage>
</organism>
<dbReference type="GO" id="GO:0015074">
    <property type="term" value="P:DNA integration"/>
    <property type="evidence" value="ECO:0007669"/>
    <property type="project" value="InterPro"/>
</dbReference>
<dbReference type="InterPro" id="IPR002104">
    <property type="entry name" value="Integrase_catalytic"/>
</dbReference>
<proteinExistence type="predicted"/>
<evidence type="ECO:0000256" key="3">
    <source>
        <dbReference type="SAM" id="MobiDB-lite"/>
    </source>
</evidence>
<dbReference type="SUPFAM" id="SSF56349">
    <property type="entry name" value="DNA breaking-rejoining enzymes"/>
    <property type="match status" value="1"/>
</dbReference>
<dbReference type="RefSeq" id="WP_189477476.1">
    <property type="nucleotide sequence ID" value="NZ_BMYM01000002.1"/>
</dbReference>
<reference evidence="5" key="2">
    <citation type="submission" date="2020-09" db="EMBL/GenBank/DDBJ databases">
        <authorList>
            <person name="Sun Q."/>
            <person name="Kim S."/>
        </authorList>
    </citation>
    <scope>NUCLEOTIDE SEQUENCE</scope>
    <source>
        <strain evidence="5">KCTC 23430</strain>
    </source>
</reference>
<feature type="domain" description="Tyr recombinase" evidence="4">
    <location>
        <begin position="254"/>
        <end position="468"/>
    </location>
</feature>
<dbReference type="GO" id="GO:0006310">
    <property type="term" value="P:DNA recombination"/>
    <property type="evidence" value="ECO:0007669"/>
    <property type="project" value="UniProtKB-KW"/>
</dbReference>
<keyword evidence="6" id="KW-1185">Reference proteome</keyword>
<evidence type="ECO:0000256" key="1">
    <source>
        <dbReference type="ARBA" id="ARBA00023125"/>
    </source>
</evidence>
<feature type="region of interest" description="Disordered" evidence="3">
    <location>
        <begin position="174"/>
        <end position="201"/>
    </location>
</feature>
<gene>
    <name evidence="5" type="ORF">GCM10007053_18000</name>
</gene>
<dbReference type="AlphaFoldDB" id="A0A918XII9"/>
<keyword evidence="1" id="KW-0238">DNA-binding</keyword>
<dbReference type="GO" id="GO:0003677">
    <property type="term" value="F:DNA binding"/>
    <property type="evidence" value="ECO:0007669"/>
    <property type="project" value="UniProtKB-KW"/>
</dbReference>
<reference evidence="5" key="1">
    <citation type="journal article" date="2014" name="Int. J. Syst. Evol. Microbiol.">
        <title>Complete genome sequence of Corynebacterium casei LMG S-19264T (=DSM 44701T), isolated from a smear-ripened cheese.</title>
        <authorList>
            <consortium name="US DOE Joint Genome Institute (JGI-PGF)"/>
            <person name="Walter F."/>
            <person name="Albersmeier A."/>
            <person name="Kalinowski J."/>
            <person name="Ruckert C."/>
        </authorList>
    </citation>
    <scope>NUCLEOTIDE SEQUENCE</scope>
    <source>
        <strain evidence="5">KCTC 23430</strain>
    </source>
</reference>
<name>A0A918XII9_9GAMM</name>
<dbReference type="Gene3D" id="1.10.443.10">
    <property type="entry name" value="Intergrase catalytic core"/>
    <property type="match status" value="1"/>
</dbReference>
<evidence type="ECO:0000313" key="6">
    <source>
        <dbReference type="Proteomes" id="UP000644693"/>
    </source>
</evidence>
<evidence type="ECO:0000259" key="4">
    <source>
        <dbReference type="PROSITE" id="PS51898"/>
    </source>
</evidence>
<dbReference type="InterPro" id="IPR010998">
    <property type="entry name" value="Integrase_recombinase_N"/>
</dbReference>
<evidence type="ECO:0000313" key="5">
    <source>
        <dbReference type="EMBL" id="GHD33525.1"/>
    </source>
</evidence>
<sequence length="618" mass="68182">MNETAFLTEQLMALRSAEGGEPAASAVITGMRLDGGSYHVLSRYEDSVWILPDSLFAAGIGDGKKKLNFERVPGAFRPTMRACVARYMLVGIEGRARPRGGTIRNFFRNACSFLRWLDKRGITNLNGVSSLLAQQYVDYCRSLKSPNGKPLSATTLDAQFRALETLHILSGHTADSMQHPWPESSGNHLAGLTGHDDPRRQEAKTAVIPDDVLGPLFQACVEYLDRADEILTWHEQITVWQTQGWSSNQISSRLKPTGWTQGAVKSALRDLQSASMVIVLVTSGIRVSELCSLETGCAYSSVGEHGDRLHWMRGISYKTAAGACEWLVAGLTHRAIAVAERVAEPLQARVMASVEALRTEDPNDPEVTRLSEHTKRLFLGVAQRLNNRIETLSSQAVLTRINAFATKRNLNWHFAPHQFRRTFAVYAAHSAFGDLRYLRDHLKHWSLDMTTLYAMNRKQDAELYDALATAALGIKTDLLEHWLEPDAILTGGASDQLRAFRAKSQSVKTEQGRAEMARSISPLVNIRATGVAWCTADTGGCNGGQGFEKTRCGDCGNAIIDASRKHIWQGIYAQQLELRELPEIGPAGQERVERDIQKCRKVLIGLGATGEELDDVGT</sequence>
<accession>A0A918XII9</accession>
<evidence type="ECO:0000256" key="2">
    <source>
        <dbReference type="ARBA" id="ARBA00023172"/>
    </source>
</evidence>
<comment type="caution">
    <text evidence="5">The sequence shown here is derived from an EMBL/GenBank/DDBJ whole genome shotgun (WGS) entry which is preliminary data.</text>
</comment>
<keyword evidence="2" id="KW-0233">DNA recombination</keyword>
<dbReference type="PROSITE" id="PS51898">
    <property type="entry name" value="TYR_RECOMBINASE"/>
    <property type="match status" value="1"/>
</dbReference>
<protein>
    <submittedName>
        <fullName evidence="5">Integrase</fullName>
    </submittedName>
</protein>
<dbReference type="InterPro" id="IPR011010">
    <property type="entry name" value="DNA_brk_join_enz"/>
</dbReference>
<dbReference type="InterPro" id="IPR013762">
    <property type="entry name" value="Integrase-like_cat_sf"/>
</dbReference>